<sequence length="353" mass="39692">MGLKVISGGIELNVSGVNENTTCLEVVYALAHATNQKGKFILVAHSNGSEHRLSHKEKPLEIVNQCSKENIPVTFELRQLNQQSQSLSNMSMTSCNVSSTFSTSLQSYSHGHLPEPSFLHTNMPTISQPTYSSLKASGKTSSLPPSAFKTSKNLDLHTKPRPPPPTYTQVIGERCNSLSRDMSKSMIAALTANRRLSTSSSLTQIEIPNSLNDDFIRFSRQDLEKIIQQQNQFILHQKSQLLNMDVTLSNASEREIIQLKKQHNNLLTVLNSLRNANWPLRLTQEEQEAERLQLAIEDMRTFVDRRKNELMGLLQMQHSLENQIENVTGYSDAETISQQDDSQYCSINDYAIS</sequence>
<evidence type="ECO:0000313" key="2">
    <source>
        <dbReference type="WBParaSite" id="ES5_v2.g9493.t1"/>
    </source>
</evidence>
<dbReference type="WBParaSite" id="ES5_v2.g9493.t1">
    <property type="protein sequence ID" value="ES5_v2.g9493.t1"/>
    <property type="gene ID" value="ES5_v2.g9493"/>
</dbReference>
<dbReference type="Proteomes" id="UP000887579">
    <property type="component" value="Unplaced"/>
</dbReference>
<protein>
    <submittedName>
        <fullName evidence="2">Ras-associating domain-containing protein</fullName>
    </submittedName>
</protein>
<accession>A0AC34GWM4</accession>
<organism evidence="1 2">
    <name type="scientific">Panagrolaimus sp. ES5</name>
    <dbReference type="NCBI Taxonomy" id="591445"/>
    <lineage>
        <taxon>Eukaryota</taxon>
        <taxon>Metazoa</taxon>
        <taxon>Ecdysozoa</taxon>
        <taxon>Nematoda</taxon>
        <taxon>Chromadorea</taxon>
        <taxon>Rhabditida</taxon>
        <taxon>Tylenchina</taxon>
        <taxon>Panagrolaimomorpha</taxon>
        <taxon>Panagrolaimoidea</taxon>
        <taxon>Panagrolaimidae</taxon>
        <taxon>Panagrolaimus</taxon>
    </lineage>
</organism>
<name>A0AC34GWM4_9BILA</name>
<proteinExistence type="predicted"/>
<reference evidence="2" key="1">
    <citation type="submission" date="2022-11" db="UniProtKB">
        <authorList>
            <consortium name="WormBaseParasite"/>
        </authorList>
    </citation>
    <scope>IDENTIFICATION</scope>
</reference>
<evidence type="ECO:0000313" key="1">
    <source>
        <dbReference type="Proteomes" id="UP000887579"/>
    </source>
</evidence>